<proteinExistence type="predicted"/>
<keyword evidence="2" id="KW-0687">Ribonucleoprotein</keyword>
<organism evidence="4 5">
    <name type="scientific">Rotaria socialis</name>
    <dbReference type="NCBI Taxonomy" id="392032"/>
    <lineage>
        <taxon>Eukaryota</taxon>
        <taxon>Metazoa</taxon>
        <taxon>Spiralia</taxon>
        <taxon>Gnathifera</taxon>
        <taxon>Rotifera</taxon>
        <taxon>Eurotatoria</taxon>
        <taxon>Bdelloidea</taxon>
        <taxon>Philodinida</taxon>
        <taxon>Philodinidae</taxon>
        <taxon>Rotaria</taxon>
    </lineage>
</organism>
<comment type="caution">
    <text evidence="4">The sequence shown here is derived from an EMBL/GenBank/DDBJ whole genome shotgun (WGS) entry which is preliminary data.</text>
</comment>
<dbReference type="Gene3D" id="3.40.50.10490">
    <property type="entry name" value="Glucose-6-phosphate isomerase like protein, domain 1"/>
    <property type="match status" value="1"/>
</dbReference>
<dbReference type="PANTHER" id="PTHR11489">
    <property type="entry name" value="40S RIBOSOMAL PROTEIN SA"/>
    <property type="match status" value="1"/>
</dbReference>
<evidence type="ECO:0000256" key="3">
    <source>
        <dbReference type="SAM" id="MobiDB-lite"/>
    </source>
</evidence>
<evidence type="ECO:0000256" key="2">
    <source>
        <dbReference type="ARBA" id="ARBA00023274"/>
    </source>
</evidence>
<evidence type="ECO:0000313" key="5">
    <source>
        <dbReference type="Proteomes" id="UP000663865"/>
    </source>
</evidence>
<dbReference type="InterPro" id="IPR018130">
    <property type="entry name" value="Ribosomal_uS2_CS"/>
</dbReference>
<dbReference type="InterPro" id="IPR005707">
    <property type="entry name" value="Ribosomal_uS2_euk/arc"/>
</dbReference>
<dbReference type="GO" id="GO:0015935">
    <property type="term" value="C:small ribosomal subunit"/>
    <property type="evidence" value="ECO:0007669"/>
    <property type="project" value="InterPro"/>
</dbReference>
<dbReference type="PROSITE" id="PS00962">
    <property type="entry name" value="RIBOSOMAL_S2_1"/>
    <property type="match status" value="1"/>
</dbReference>
<dbReference type="Proteomes" id="UP000663865">
    <property type="component" value="Unassembled WGS sequence"/>
</dbReference>
<reference evidence="4" key="1">
    <citation type="submission" date="2021-02" db="EMBL/GenBank/DDBJ databases">
        <authorList>
            <person name="Nowell W R."/>
        </authorList>
    </citation>
    <scope>NUCLEOTIDE SEQUENCE</scope>
</reference>
<protein>
    <recommendedName>
        <fullName evidence="6">40S ribosomal protein SA</fullName>
    </recommendedName>
</protein>
<evidence type="ECO:0000256" key="1">
    <source>
        <dbReference type="ARBA" id="ARBA00022980"/>
    </source>
</evidence>
<name>A0A817Z9K1_9BILA</name>
<gene>
    <name evidence="4" type="ORF">KIK155_LOCUS6949</name>
</gene>
<sequence>MTSGYSVLQLKEDDVLKILAAQLHIGSKDVDYQMATYATKSIGLMWWFLTREVLRLRGEINRQAPWDVMVDLFFYRDPEETEKEDQTGPSAQDRDTKQHAADYNYYDDGPSMMPAAENFAGNQDNWGASANDNWGVTGAATGTAETNEWTQAAAAPVTTGVTSGW</sequence>
<keyword evidence="1" id="KW-0689">Ribosomal protein</keyword>
<evidence type="ECO:0008006" key="6">
    <source>
        <dbReference type="Google" id="ProtNLM"/>
    </source>
</evidence>
<dbReference type="GO" id="GO:0003735">
    <property type="term" value="F:structural constituent of ribosome"/>
    <property type="evidence" value="ECO:0007669"/>
    <property type="project" value="InterPro"/>
</dbReference>
<dbReference type="GO" id="GO:0006412">
    <property type="term" value="P:translation"/>
    <property type="evidence" value="ECO:0007669"/>
    <property type="project" value="InterPro"/>
</dbReference>
<feature type="region of interest" description="Disordered" evidence="3">
    <location>
        <begin position="79"/>
        <end position="99"/>
    </location>
</feature>
<accession>A0A817Z9K1</accession>
<dbReference type="AlphaFoldDB" id="A0A817Z9K1"/>
<evidence type="ECO:0000313" key="4">
    <source>
        <dbReference type="EMBL" id="CAF3388297.1"/>
    </source>
</evidence>
<dbReference type="EMBL" id="CAJNYV010000854">
    <property type="protein sequence ID" value="CAF3388297.1"/>
    <property type="molecule type" value="Genomic_DNA"/>
</dbReference>